<dbReference type="HOGENOM" id="CLU_000288_125_13_1"/>
<organism evidence="3 4">
    <name type="scientific">Cyphellophora europaea (strain CBS 101466)</name>
    <name type="common">Phialophora europaea</name>
    <dbReference type="NCBI Taxonomy" id="1220924"/>
    <lineage>
        <taxon>Eukaryota</taxon>
        <taxon>Fungi</taxon>
        <taxon>Dikarya</taxon>
        <taxon>Ascomycota</taxon>
        <taxon>Pezizomycotina</taxon>
        <taxon>Eurotiomycetes</taxon>
        <taxon>Chaetothyriomycetidae</taxon>
        <taxon>Chaetothyriales</taxon>
        <taxon>Cyphellophoraceae</taxon>
        <taxon>Cyphellophora</taxon>
    </lineage>
</organism>
<dbReference type="InterPro" id="IPR053137">
    <property type="entry name" value="NLR-like"/>
</dbReference>
<accession>W2RTN3</accession>
<gene>
    <name evidence="3" type="ORF">HMPREF1541_05911</name>
</gene>
<evidence type="ECO:0000313" key="3">
    <source>
        <dbReference type="EMBL" id="ETN39685.1"/>
    </source>
</evidence>
<dbReference type="InParanoid" id="W2RTN3"/>
<evidence type="ECO:0000313" key="4">
    <source>
        <dbReference type="Proteomes" id="UP000030752"/>
    </source>
</evidence>
<dbReference type="Gene3D" id="1.25.40.10">
    <property type="entry name" value="Tetratricopeptide repeat domain"/>
    <property type="match status" value="2"/>
</dbReference>
<sequence>MEDGSAGPANVPGAHPRGLHQVWPTTHQAKDDTTIDIIAIHGLETESPRTWEWRGKDGIVNWLTDENMLPAKVPTARIYTYNWNSRYFRDAPVQTLLGHSDSLLKSIDRGLGLLRRPLICIASCFGGLILAKAIQMSCEAENEHPYLRQYLVGVIFLATPFRGSDAAAQAQWQVFVGGIMGRQTSQELVEDLNREDKHLKELTQSFAETANRIHLGLYCFYETLPSEILKAVLMPGRLLELVQVIQSKTRKLLVTQNSACLDGVPRQGLEATHSGMNKFRGPADANFKHVAANVQQLALQACAILDQRNKEFPRVHFTMPVDRNEHFVGRNDMLTWLCERVPPAKGKDRCQRTAIHGLGGIGKTQLAVEAAYRTRDQDPECSIFWVSMVTANTFKTTYQDIGRKLQVPGINEDKADIKILVKGALADAAAGRWLLVLDNVDDCELLFGEERLCEWLPSSYRGSILITTRFEEICIKLGLARANILTVSELTNEEAAKMLTAQLRANHPCNPDDVMAICQLLTNLPLALNQAAFYLATTGVSAAKYLRYCQESDQRLVQLLGHDTDGQEGRSQEVSKAVTTTWLISFNHIARDRPLAAQLLSTVAWLVEKDVPIALFLQQGLDEIDLDRAVGTLRNYAFITLREDATSFDVHRLVQIVTRNWLREQSEESHWIGRVIGLLANGYPFPRFENREVWQRYLPHATRVAGYAADGFENVDCLVLLSHIAESSFFLGNYVETEKTYRKMIDGATRQLGAHHGATMMVMNNLATVLSCLGQYTEAEELERQVLAIRIEQLVENHPATLSGMKILTTVLSGQGDILEAIQLLRQTITPQHQVGGKDYLETLTSMQNLVLTWHGMGRATDAQHLLQLILDLQGQQLEADDPDTLLSMQSLALVFLEQRKYDEAEQLCRKTVDLLRQRPGADHPDTLASMVLLAQVTSKQGRSSEAMLIFRQTLDLMRQRLGPDHPVTLVTMHYFALAYANHSEYFEAEQLFRETLHLKRLRLGAVHKSTLNTQRHLARVLHKQGKLEDLESDL</sequence>
<dbReference type="InterPro" id="IPR027417">
    <property type="entry name" value="P-loop_NTPase"/>
</dbReference>
<dbReference type="GO" id="GO:0043531">
    <property type="term" value="F:ADP binding"/>
    <property type="evidence" value="ECO:0007669"/>
    <property type="project" value="InterPro"/>
</dbReference>
<dbReference type="InterPro" id="IPR029058">
    <property type="entry name" value="AB_hydrolase_fold"/>
</dbReference>
<dbReference type="GeneID" id="19973250"/>
<keyword evidence="4" id="KW-1185">Reference proteome</keyword>
<dbReference type="PANTHER" id="PTHR46082">
    <property type="entry name" value="ATP/GTP-BINDING PROTEIN-RELATED"/>
    <property type="match status" value="1"/>
</dbReference>
<dbReference type="VEuPathDB" id="FungiDB:HMPREF1541_05911"/>
<dbReference type="OrthoDB" id="1658288at2759"/>
<dbReference type="Pfam" id="PF00931">
    <property type="entry name" value="NB-ARC"/>
    <property type="match status" value="1"/>
</dbReference>
<dbReference type="Gene3D" id="3.40.50.300">
    <property type="entry name" value="P-loop containing nucleotide triphosphate hydrolases"/>
    <property type="match status" value="1"/>
</dbReference>
<dbReference type="AlphaFoldDB" id="W2RTN3"/>
<proteinExistence type="predicted"/>
<dbReference type="SUPFAM" id="SSF48452">
    <property type="entry name" value="TPR-like"/>
    <property type="match status" value="2"/>
</dbReference>
<dbReference type="RefSeq" id="XP_008718470.1">
    <property type="nucleotide sequence ID" value="XM_008720248.1"/>
</dbReference>
<dbReference type="EMBL" id="KB822721">
    <property type="protein sequence ID" value="ETN39685.1"/>
    <property type="molecule type" value="Genomic_DNA"/>
</dbReference>
<dbReference type="SUPFAM" id="SSF52540">
    <property type="entry name" value="P-loop containing nucleoside triphosphate hydrolases"/>
    <property type="match status" value="1"/>
</dbReference>
<dbReference type="Pfam" id="PF13374">
    <property type="entry name" value="TPR_10"/>
    <property type="match status" value="1"/>
</dbReference>
<feature type="region of interest" description="Disordered" evidence="1">
    <location>
        <begin position="1"/>
        <end position="24"/>
    </location>
</feature>
<evidence type="ECO:0000256" key="1">
    <source>
        <dbReference type="SAM" id="MobiDB-lite"/>
    </source>
</evidence>
<dbReference type="Gene3D" id="3.40.50.1820">
    <property type="entry name" value="alpha/beta hydrolase"/>
    <property type="match status" value="1"/>
</dbReference>
<feature type="domain" description="NB-ARC" evidence="2">
    <location>
        <begin position="349"/>
        <end position="502"/>
    </location>
</feature>
<protein>
    <recommendedName>
        <fullName evidence="2">NB-ARC domain-containing protein</fullName>
    </recommendedName>
</protein>
<name>W2RTN3_CYPE1</name>
<dbReference type="InterPro" id="IPR011990">
    <property type="entry name" value="TPR-like_helical_dom_sf"/>
</dbReference>
<dbReference type="Pfam" id="PF13424">
    <property type="entry name" value="TPR_12"/>
    <property type="match status" value="2"/>
</dbReference>
<reference evidence="3 4" key="1">
    <citation type="submission" date="2013-03" db="EMBL/GenBank/DDBJ databases">
        <title>The Genome Sequence of Phialophora europaea CBS 101466.</title>
        <authorList>
            <consortium name="The Broad Institute Genomics Platform"/>
            <person name="Cuomo C."/>
            <person name="de Hoog S."/>
            <person name="Gorbushina A."/>
            <person name="Walker B."/>
            <person name="Young S.K."/>
            <person name="Zeng Q."/>
            <person name="Gargeya S."/>
            <person name="Fitzgerald M."/>
            <person name="Haas B."/>
            <person name="Abouelleil A."/>
            <person name="Allen A.W."/>
            <person name="Alvarado L."/>
            <person name="Arachchi H.M."/>
            <person name="Berlin A.M."/>
            <person name="Chapman S.B."/>
            <person name="Gainer-Dewar J."/>
            <person name="Goldberg J."/>
            <person name="Griggs A."/>
            <person name="Gujja S."/>
            <person name="Hansen M."/>
            <person name="Howarth C."/>
            <person name="Imamovic A."/>
            <person name="Ireland A."/>
            <person name="Larimer J."/>
            <person name="McCowan C."/>
            <person name="Murphy C."/>
            <person name="Pearson M."/>
            <person name="Poon T.W."/>
            <person name="Priest M."/>
            <person name="Roberts A."/>
            <person name="Saif S."/>
            <person name="Shea T."/>
            <person name="Sisk P."/>
            <person name="Sykes S."/>
            <person name="Wortman J."/>
            <person name="Nusbaum C."/>
            <person name="Birren B."/>
        </authorList>
    </citation>
    <scope>NUCLEOTIDE SEQUENCE [LARGE SCALE GENOMIC DNA]</scope>
    <source>
        <strain evidence="3 4">CBS 101466</strain>
    </source>
</reference>
<dbReference type="SUPFAM" id="SSF53474">
    <property type="entry name" value="alpha/beta-Hydrolases"/>
    <property type="match status" value="1"/>
</dbReference>
<dbReference type="eggNOG" id="KOG1840">
    <property type="taxonomic scope" value="Eukaryota"/>
</dbReference>
<dbReference type="STRING" id="1220924.W2RTN3"/>
<dbReference type="Proteomes" id="UP000030752">
    <property type="component" value="Unassembled WGS sequence"/>
</dbReference>
<dbReference type="InterPro" id="IPR002182">
    <property type="entry name" value="NB-ARC"/>
</dbReference>
<dbReference type="PANTHER" id="PTHR46082:SF6">
    <property type="entry name" value="AAA+ ATPASE DOMAIN-CONTAINING PROTEIN-RELATED"/>
    <property type="match status" value="1"/>
</dbReference>
<evidence type="ECO:0000259" key="2">
    <source>
        <dbReference type="Pfam" id="PF00931"/>
    </source>
</evidence>